<dbReference type="CDD" id="cd09757">
    <property type="entry name" value="Cas8c_I-C"/>
    <property type="match status" value="1"/>
</dbReference>
<proteinExistence type="predicted"/>
<sequence>MILQALYERYVQLSSRPDSGIAPPYSSSAKVSFALEISPDGELLRVVDVRAQQGKKLVPVEMIVPEQGGRSSNIKAHFLCDKSDYLLGFAVKKTSSAGQPQKIATSEHFDASMELHFNVLGDCSDPEAQAVVRFFERWDPDAAADHPALAAIPDLWKEGANALFVFRVRGQPGFVHQNPAILQAWSRYKSSSNLEGARFGQCLITGLPDQPIARTHEIKIKGVRNAQAAGASLVSFNKDAFVSFGKEQSYNAPVSIDAAFGYATALNALLASDRHRMTGIGDMTVVFWAGQRQGAPTAEAEAVEALFLAFFRDAGTDRENEPEPEHAATTALVRDLFARIRSGQAVSPDMLGNVDAPFYVLGLAAPSQARLTVRLWWQGEFGSLVARLIQHAEDMAIHDGKEVSGPPPLSRLLRETIPRNAREPDKHLSPVMAGELFRSILTGGLYPQSFLNAMINRIRADGDVNTIRVAAIKAWLSRYARIHRADTLKEVITVALNKETTHPAYRLGRLFAVLEKAQADAAGGYDKLNATIKDRYFGAASATPAAVFPLLIRLAQHHMAKSEYGRLRDMEIQEILDGIETFPAYLDLIQQGLFVLGYYHQKNEFFTKKS</sequence>
<dbReference type="Pfam" id="PF09709">
    <property type="entry name" value="Cas_Csd1"/>
    <property type="match status" value="1"/>
</dbReference>
<dbReference type="EMBL" id="MOXJ01000013">
    <property type="protein sequence ID" value="PDO10537.1"/>
    <property type="molecule type" value="Genomic_DNA"/>
</dbReference>
<organism evidence="1 2">
    <name type="scientific">Candidatus Reconcilbacillus cellulovorans</name>
    <dbReference type="NCBI Taxonomy" id="1906605"/>
    <lineage>
        <taxon>Bacteria</taxon>
        <taxon>Bacillati</taxon>
        <taxon>Bacillota</taxon>
        <taxon>Bacilli</taxon>
        <taxon>Bacillales</taxon>
        <taxon>Paenibacillaceae</taxon>
        <taxon>Candidatus Reconcilbacillus</taxon>
    </lineage>
</organism>
<dbReference type="InterPro" id="IPR010144">
    <property type="entry name" value="CRISPR-assoc_prot_Csd1-typ"/>
</dbReference>
<evidence type="ECO:0000313" key="1">
    <source>
        <dbReference type="EMBL" id="PDO10537.1"/>
    </source>
</evidence>
<dbReference type="NCBIfam" id="TIGR01863">
    <property type="entry name" value="cas_Csd1"/>
    <property type="match status" value="1"/>
</dbReference>
<name>A0A2A6E1B8_9BACL</name>
<dbReference type="Proteomes" id="UP000243688">
    <property type="component" value="Unassembled WGS sequence"/>
</dbReference>
<accession>A0A2A6E1B8</accession>
<dbReference type="AlphaFoldDB" id="A0A2A6E1B8"/>
<comment type="caution">
    <text evidence="1">The sequence shown here is derived from an EMBL/GenBank/DDBJ whole genome shotgun (WGS) entry which is preliminary data.</text>
</comment>
<evidence type="ECO:0000313" key="2">
    <source>
        <dbReference type="Proteomes" id="UP000243688"/>
    </source>
</evidence>
<reference evidence="1 2" key="1">
    <citation type="submission" date="2016-12" db="EMBL/GenBank/DDBJ databases">
        <title>Candidatus Reconcilibacillus cellulovorans genome.</title>
        <authorList>
            <person name="Kolinko S."/>
            <person name="Wu Y.-W."/>
            <person name="Tachea F."/>
            <person name="Denzel E."/>
            <person name="Hiras J."/>
            <person name="Baecker N."/>
            <person name="Chan L.J."/>
            <person name="Eichorst S.A."/>
            <person name="Frey D."/>
            <person name="Adams P.D."/>
            <person name="Pray T."/>
            <person name="Tanjore D."/>
            <person name="Petzold C.J."/>
            <person name="Gladden J.M."/>
            <person name="Simmons B.A."/>
            <person name="Singer S.W."/>
        </authorList>
    </citation>
    <scope>NUCLEOTIDE SEQUENCE [LARGE SCALE GENOMIC DNA]</scope>
    <source>
        <strain evidence="1">JTherm</strain>
    </source>
</reference>
<gene>
    <name evidence="1" type="ORF">BLM47_06590</name>
</gene>
<protein>
    <submittedName>
        <fullName evidence="1">Type I-C CRISPR-associated protein Cas8c/Csd1</fullName>
    </submittedName>
</protein>